<dbReference type="PANTHER" id="PTHR21398:SF6">
    <property type="entry name" value="AGAP007094-PA"/>
    <property type="match status" value="1"/>
</dbReference>
<reference evidence="2 3" key="1">
    <citation type="submission" date="2018-04" db="EMBL/GenBank/DDBJ databases">
        <authorList>
            <person name="Zhang X."/>
            <person name="Yuan J."/>
            <person name="Li F."/>
            <person name="Xiang J."/>
        </authorList>
    </citation>
    <scope>NUCLEOTIDE SEQUENCE [LARGE SCALE GENOMIC DNA]</scope>
    <source>
        <tissue evidence="2">Muscle</tissue>
    </source>
</reference>
<dbReference type="PANTHER" id="PTHR21398">
    <property type="entry name" value="AGAP007094-PA"/>
    <property type="match status" value="1"/>
</dbReference>
<name>A0A3R7QFY2_PENVA</name>
<dbReference type="EMBL" id="QCYY01002982">
    <property type="protein sequence ID" value="ROT66196.1"/>
    <property type="molecule type" value="Genomic_DNA"/>
</dbReference>
<dbReference type="OrthoDB" id="6374450at2759"/>
<organism evidence="2 3">
    <name type="scientific">Penaeus vannamei</name>
    <name type="common">Whiteleg shrimp</name>
    <name type="synonym">Litopenaeus vannamei</name>
    <dbReference type="NCBI Taxonomy" id="6689"/>
    <lineage>
        <taxon>Eukaryota</taxon>
        <taxon>Metazoa</taxon>
        <taxon>Ecdysozoa</taxon>
        <taxon>Arthropoda</taxon>
        <taxon>Crustacea</taxon>
        <taxon>Multicrustacea</taxon>
        <taxon>Malacostraca</taxon>
        <taxon>Eumalacostraca</taxon>
        <taxon>Eucarida</taxon>
        <taxon>Decapoda</taxon>
        <taxon>Dendrobranchiata</taxon>
        <taxon>Penaeoidea</taxon>
        <taxon>Penaeidae</taxon>
        <taxon>Penaeus</taxon>
    </lineage>
</organism>
<dbReference type="Pfam" id="PF07841">
    <property type="entry name" value="DM4_12"/>
    <property type="match status" value="1"/>
</dbReference>
<feature type="compositionally biased region" description="Basic and acidic residues" evidence="1">
    <location>
        <begin position="182"/>
        <end position="197"/>
    </location>
</feature>
<dbReference type="AlphaFoldDB" id="A0A3R7QFY2"/>
<dbReference type="Proteomes" id="UP000283509">
    <property type="component" value="Unassembled WGS sequence"/>
</dbReference>
<sequence>MSRTLDLLAGASQLAPLDPLWFVENQLGLPLRVDNTDAAEFATSVVFIFRIAIQLSQVFAAREAEAKGRSLAEDQMTIYQQLQSSLSAVGVDGRSCLLRFICEAQHRRMQRLNLLGQMLATLLTPKEDDFLASYSEAAAAGRGVVPGAVLRMPSFPLHPHGLRRPFVKVSEGQEEEEQTPWRGKDIKDLTKDGGGRD</sequence>
<dbReference type="SMART" id="SM00718">
    <property type="entry name" value="DM4_12"/>
    <property type="match status" value="1"/>
</dbReference>
<keyword evidence="3" id="KW-1185">Reference proteome</keyword>
<reference evidence="2 3" key="2">
    <citation type="submission" date="2019-01" db="EMBL/GenBank/DDBJ databases">
        <title>The decoding of complex shrimp genome reveals the adaptation for benthos swimmer, frequently molting mechanism and breeding impact on genome.</title>
        <authorList>
            <person name="Sun Y."/>
            <person name="Gao Y."/>
            <person name="Yu Y."/>
        </authorList>
    </citation>
    <scope>NUCLEOTIDE SEQUENCE [LARGE SCALE GENOMIC DNA]</scope>
    <source>
        <tissue evidence="2">Muscle</tissue>
    </source>
</reference>
<evidence type="ECO:0000256" key="1">
    <source>
        <dbReference type="SAM" id="MobiDB-lite"/>
    </source>
</evidence>
<proteinExistence type="predicted"/>
<protein>
    <submittedName>
        <fullName evidence="2">Uncharacterized protein</fullName>
    </submittedName>
</protein>
<gene>
    <name evidence="2" type="ORF">C7M84_015814</name>
</gene>
<feature type="region of interest" description="Disordered" evidence="1">
    <location>
        <begin position="166"/>
        <end position="197"/>
    </location>
</feature>
<evidence type="ECO:0000313" key="3">
    <source>
        <dbReference type="Proteomes" id="UP000283509"/>
    </source>
</evidence>
<comment type="caution">
    <text evidence="2">The sequence shown here is derived from an EMBL/GenBank/DDBJ whole genome shotgun (WGS) entry which is preliminary data.</text>
</comment>
<accession>A0A3R7QFY2</accession>
<evidence type="ECO:0000313" key="2">
    <source>
        <dbReference type="EMBL" id="ROT66196.1"/>
    </source>
</evidence>
<dbReference type="InterPro" id="IPR006631">
    <property type="entry name" value="DM4_12"/>
</dbReference>